<feature type="transmembrane region" description="Helical" evidence="1">
    <location>
        <begin position="30"/>
        <end position="50"/>
    </location>
</feature>
<sequence length="321" mass="34323">MNTATQSIAVGIFAGIASAMLVLSALAFPLLNFLFMFLSLVSVLVAGIGWSNRAGVIAGFIGAIILGIATSPFVAALFAGALFAPAAWIAHLTNLARPADEIGGPEGELAWYPLSRLFLYICGISAALSSLQILSVGDSQEMRDTYLMLLEEFIAQTPEAETIPLNSMEAAIDQFLAIMPFLLGAFFVLLLFFGWYVSARLADKFRRSKRPRDDLPAHLRMQPIAIPILGAGLVVYFIGGGLSAAGLAITGAFTAGFTLSGLAMLHFATRGKPWRLLLLWFAYVVVFIASMMPLVAFFIAGLFGTTRTTAPTSPNKNDKTT</sequence>
<organism evidence="2 3">
    <name type="scientific">Flavimaribacter sediminis</name>
    <dbReference type="NCBI Taxonomy" id="2865987"/>
    <lineage>
        <taxon>Bacteria</taxon>
        <taxon>Pseudomonadati</taxon>
        <taxon>Pseudomonadota</taxon>
        <taxon>Alphaproteobacteria</taxon>
        <taxon>Hyphomicrobiales</taxon>
        <taxon>Rhizobiaceae</taxon>
        <taxon>Flavimaribacter</taxon>
    </lineage>
</organism>
<evidence type="ECO:0000313" key="3">
    <source>
        <dbReference type="Proteomes" id="UP001196509"/>
    </source>
</evidence>
<feature type="transmembrane region" description="Helical" evidence="1">
    <location>
        <begin position="56"/>
        <end position="89"/>
    </location>
</feature>
<feature type="transmembrane region" description="Helical" evidence="1">
    <location>
        <begin position="6"/>
        <end position="23"/>
    </location>
</feature>
<dbReference type="Proteomes" id="UP001196509">
    <property type="component" value="Unassembled WGS sequence"/>
</dbReference>
<keyword evidence="1" id="KW-0812">Transmembrane</keyword>
<feature type="transmembrane region" description="Helical" evidence="1">
    <location>
        <begin position="277"/>
        <end position="303"/>
    </location>
</feature>
<feature type="transmembrane region" description="Helical" evidence="1">
    <location>
        <begin position="219"/>
        <end position="238"/>
    </location>
</feature>
<feature type="transmembrane region" description="Helical" evidence="1">
    <location>
        <begin position="175"/>
        <end position="198"/>
    </location>
</feature>
<reference evidence="2" key="1">
    <citation type="submission" date="2021-08" db="EMBL/GenBank/DDBJ databases">
        <title>Hoeflea bacterium WL0058 sp. nov., isolated from the sediment.</title>
        <authorList>
            <person name="Wang L."/>
            <person name="Zhang D."/>
        </authorList>
    </citation>
    <scope>NUCLEOTIDE SEQUENCE</scope>
    <source>
        <strain evidence="2">WL0058</strain>
    </source>
</reference>
<evidence type="ECO:0000313" key="2">
    <source>
        <dbReference type="EMBL" id="MBW8639613.1"/>
    </source>
</evidence>
<accession>A0AAE2ZSA2</accession>
<dbReference type="AlphaFoldDB" id="A0AAE2ZSA2"/>
<dbReference type="EMBL" id="JAICBX010000004">
    <property type="protein sequence ID" value="MBW8639613.1"/>
    <property type="molecule type" value="Genomic_DNA"/>
</dbReference>
<keyword evidence="1" id="KW-0472">Membrane</keyword>
<feature type="transmembrane region" description="Helical" evidence="1">
    <location>
        <begin position="117"/>
        <end position="137"/>
    </location>
</feature>
<protein>
    <submittedName>
        <fullName evidence="2">DUF2232 domain-containing protein</fullName>
    </submittedName>
</protein>
<name>A0AAE2ZSA2_9HYPH</name>
<keyword evidence="1" id="KW-1133">Transmembrane helix</keyword>
<keyword evidence="3" id="KW-1185">Reference proteome</keyword>
<gene>
    <name evidence="2" type="ORF">K1W69_20640</name>
</gene>
<comment type="caution">
    <text evidence="2">The sequence shown here is derived from an EMBL/GenBank/DDBJ whole genome shotgun (WGS) entry which is preliminary data.</text>
</comment>
<feature type="transmembrane region" description="Helical" evidence="1">
    <location>
        <begin position="244"/>
        <end position="265"/>
    </location>
</feature>
<proteinExistence type="predicted"/>
<evidence type="ECO:0000256" key="1">
    <source>
        <dbReference type="SAM" id="Phobius"/>
    </source>
</evidence>